<dbReference type="AlphaFoldDB" id="A0A0A9X5M7"/>
<evidence type="ECO:0000313" key="3">
    <source>
        <dbReference type="EMBL" id="JAP97638.1"/>
    </source>
</evidence>
<dbReference type="Pfam" id="PF08238">
    <property type="entry name" value="Sel1"/>
    <property type="match status" value="3"/>
</dbReference>
<protein>
    <submittedName>
        <fullName evidence="2">Uncharacterized protein ybeQ</fullName>
    </submittedName>
</protein>
<dbReference type="SMART" id="SM00671">
    <property type="entry name" value="SEL1"/>
    <property type="match status" value="2"/>
</dbReference>
<sequence>MGQPNSMFNLGWSYASGMGVPQSWKHAIRWWKLACLYGHGSAARNLGLLHTLGMIDDADDAFYDTCPIDKLELYQKYNGFYYYLRAAELGNVKGMMALENCYRHGIGCKRDSELADLWYRRVIDAGATSASLGNAVCAKSQSPAQGANHSSHPCDTDHLHDAEEKCSEDLFRGGGQSLYNHLYAHKPV</sequence>
<dbReference type="SUPFAM" id="SSF81901">
    <property type="entry name" value="HCP-like"/>
    <property type="match status" value="2"/>
</dbReference>
<dbReference type="InterPro" id="IPR011990">
    <property type="entry name" value="TPR-like_helical_dom_sf"/>
</dbReference>
<dbReference type="InterPro" id="IPR050767">
    <property type="entry name" value="Sel1_AlgK"/>
</dbReference>
<evidence type="ECO:0000313" key="2">
    <source>
        <dbReference type="EMBL" id="JAG14961.1"/>
    </source>
</evidence>
<dbReference type="EMBL" id="GDHC01020990">
    <property type="protein sequence ID" value="JAP97638.1"/>
    <property type="molecule type" value="Transcribed_RNA"/>
</dbReference>
<reference evidence="3" key="3">
    <citation type="journal article" date="2016" name="Gigascience">
        <title>De novo construction of an expanded transcriptome assembly for the western tarnished plant bug, Lygus hesperus.</title>
        <authorList>
            <person name="Tassone E.E."/>
            <person name="Geib S.M."/>
            <person name="Hall B."/>
            <person name="Fabrick J.A."/>
            <person name="Brent C.S."/>
            <person name="Hull J.J."/>
        </authorList>
    </citation>
    <scope>NUCLEOTIDE SEQUENCE</scope>
</reference>
<gene>
    <name evidence="2" type="primary">ybeQ</name>
    <name evidence="2" type="ORF">CM83_21773</name>
    <name evidence="3" type="ORF">g.2830</name>
</gene>
<dbReference type="PANTHER" id="PTHR11102">
    <property type="entry name" value="SEL-1-LIKE PROTEIN"/>
    <property type="match status" value="1"/>
</dbReference>
<dbReference type="InterPro" id="IPR006597">
    <property type="entry name" value="Sel1-like"/>
</dbReference>
<comment type="similarity">
    <text evidence="1">Belongs to the sel-1 family.</text>
</comment>
<proteinExistence type="inferred from homology"/>
<accession>A0A0A9X5M7</accession>
<reference evidence="2" key="1">
    <citation type="journal article" date="2014" name="PLoS ONE">
        <title>Transcriptome-Based Identification of ABC Transporters in the Western Tarnished Plant Bug Lygus hesperus.</title>
        <authorList>
            <person name="Hull J.J."/>
            <person name="Chaney K."/>
            <person name="Geib S.M."/>
            <person name="Fabrick J.A."/>
            <person name="Brent C.S."/>
            <person name="Walsh D."/>
            <person name="Lavine L.C."/>
        </authorList>
    </citation>
    <scope>NUCLEOTIDE SEQUENCE</scope>
</reference>
<dbReference type="PANTHER" id="PTHR11102:SF160">
    <property type="entry name" value="ERAD-ASSOCIATED E3 UBIQUITIN-PROTEIN LIGASE COMPONENT HRD3"/>
    <property type="match status" value="1"/>
</dbReference>
<dbReference type="EMBL" id="GBHO01028643">
    <property type="protein sequence ID" value="JAG14961.1"/>
    <property type="molecule type" value="Transcribed_RNA"/>
</dbReference>
<dbReference type="Gene3D" id="1.25.40.10">
    <property type="entry name" value="Tetratricopeptide repeat domain"/>
    <property type="match status" value="1"/>
</dbReference>
<reference evidence="2" key="2">
    <citation type="submission" date="2014-07" db="EMBL/GenBank/DDBJ databases">
        <authorList>
            <person name="Hull J."/>
        </authorList>
    </citation>
    <scope>NUCLEOTIDE SEQUENCE</scope>
</reference>
<name>A0A0A9X5M7_LYGHE</name>
<organism evidence="2">
    <name type="scientific">Lygus hesperus</name>
    <name type="common">Western plant bug</name>
    <dbReference type="NCBI Taxonomy" id="30085"/>
    <lineage>
        <taxon>Eukaryota</taxon>
        <taxon>Metazoa</taxon>
        <taxon>Ecdysozoa</taxon>
        <taxon>Arthropoda</taxon>
        <taxon>Hexapoda</taxon>
        <taxon>Insecta</taxon>
        <taxon>Pterygota</taxon>
        <taxon>Neoptera</taxon>
        <taxon>Paraneoptera</taxon>
        <taxon>Hemiptera</taxon>
        <taxon>Heteroptera</taxon>
        <taxon>Panheteroptera</taxon>
        <taxon>Cimicomorpha</taxon>
        <taxon>Miridae</taxon>
        <taxon>Mirini</taxon>
        <taxon>Lygus</taxon>
    </lineage>
</organism>
<evidence type="ECO:0000256" key="1">
    <source>
        <dbReference type="ARBA" id="ARBA00038101"/>
    </source>
</evidence>